<accession>A0A915JJJ7</accession>
<sequence length="46" mass="5368">MDGLQYKKIKFCGFRWFPPKFSVNPAAWYKESTSASFDNFLADSQI</sequence>
<protein>
    <submittedName>
        <fullName evidence="2">Uncharacterized protein</fullName>
    </submittedName>
</protein>
<name>A0A915JJJ7_ROMCU</name>
<evidence type="ECO:0000313" key="1">
    <source>
        <dbReference type="Proteomes" id="UP000887565"/>
    </source>
</evidence>
<dbReference type="WBParaSite" id="nRc.2.0.1.t26283-RA">
    <property type="protein sequence ID" value="nRc.2.0.1.t26283-RA"/>
    <property type="gene ID" value="nRc.2.0.1.g26283"/>
</dbReference>
<reference evidence="2" key="1">
    <citation type="submission" date="2022-11" db="UniProtKB">
        <authorList>
            <consortium name="WormBaseParasite"/>
        </authorList>
    </citation>
    <scope>IDENTIFICATION</scope>
</reference>
<evidence type="ECO:0000313" key="2">
    <source>
        <dbReference type="WBParaSite" id="nRc.2.0.1.t26283-RA"/>
    </source>
</evidence>
<dbReference type="Proteomes" id="UP000887565">
    <property type="component" value="Unplaced"/>
</dbReference>
<dbReference type="AlphaFoldDB" id="A0A915JJJ7"/>
<organism evidence="1 2">
    <name type="scientific">Romanomermis culicivorax</name>
    <name type="common">Nematode worm</name>
    <dbReference type="NCBI Taxonomy" id="13658"/>
    <lineage>
        <taxon>Eukaryota</taxon>
        <taxon>Metazoa</taxon>
        <taxon>Ecdysozoa</taxon>
        <taxon>Nematoda</taxon>
        <taxon>Enoplea</taxon>
        <taxon>Dorylaimia</taxon>
        <taxon>Mermithida</taxon>
        <taxon>Mermithoidea</taxon>
        <taxon>Mermithidae</taxon>
        <taxon>Romanomermis</taxon>
    </lineage>
</organism>
<proteinExistence type="predicted"/>
<keyword evidence="1" id="KW-1185">Reference proteome</keyword>